<dbReference type="SUPFAM" id="SSF52821">
    <property type="entry name" value="Rhodanese/Cell cycle control phosphatase"/>
    <property type="match status" value="1"/>
</dbReference>
<reference evidence="3 4" key="1">
    <citation type="submission" date="2020-08" db="EMBL/GenBank/DDBJ databases">
        <title>Novel species isolated from subtropical streams in China.</title>
        <authorList>
            <person name="Lu H."/>
        </authorList>
    </citation>
    <scope>NUCLEOTIDE SEQUENCE [LARGE SCALE GENOMIC DNA]</scope>
    <source>
        <strain evidence="3 4">KCTC 52442</strain>
    </source>
</reference>
<evidence type="ECO:0000313" key="3">
    <source>
        <dbReference type="EMBL" id="MBC3830130.1"/>
    </source>
</evidence>
<keyword evidence="1" id="KW-0711">Selenium</keyword>
<dbReference type="InterPro" id="IPR036873">
    <property type="entry name" value="Rhodanese-like_dom_sf"/>
</dbReference>
<evidence type="ECO:0000259" key="2">
    <source>
        <dbReference type="PROSITE" id="PS50206"/>
    </source>
</evidence>
<dbReference type="InterPro" id="IPR058840">
    <property type="entry name" value="AAA_SelU"/>
</dbReference>
<evidence type="ECO:0000313" key="4">
    <source>
        <dbReference type="Proteomes" id="UP000643610"/>
    </source>
</evidence>
<keyword evidence="4" id="KW-1185">Reference proteome</keyword>
<dbReference type="Proteomes" id="UP000643610">
    <property type="component" value="Unassembled WGS sequence"/>
</dbReference>
<dbReference type="InterPro" id="IPR017582">
    <property type="entry name" value="SelU"/>
</dbReference>
<dbReference type="Pfam" id="PF26341">
    <property type="entry name" value="AAA_SelU"/>
    <property type="match status" value="1"/>
</dbReference>
<dbReference type="InterPro" id="IPR001763">
    <property type="entry name" value="Rhodanese-like_dom"/>
</dbReference>
<dbReference type="PANTHER" id="PTHR30401:SF0">
    <property type="entry name" value="TRNA 2-SELENOURIDINE SYNTHASE"/>
    <property type="match status" value="1"/>
</dbReference>
<dbReference type="PROSITE" id="PS50206">
    <property type="entry name" value="RHODANESE_3"/>
    <property type="match status" value="1"/>
</dbReference>
<dbReference type="SMART" id="SM00450">
    <property type="entry name" value="RHOD"/>
    <property type="match status" value="1"/>
</dbReference>
<dbReference type="Pfam" id="PF00581">
    <property type="entry name" value="Rhodanese"/>
    <property type="match status" value="1"/>
</dbReference>
<dbReference type="RefSeq" id="WP_186889166.1">
    <property type="nucleotide sequence ID" value="NZ_JACOFU010000001.1"/>
</dbReference>
<protein>
    <submittedName>
        <fullName evidence="3">tRNA 2-selenouridine(34) synthase MnmH</fullName>
    </submittedName>
</protein>
<accession>A0ABR6XKU4</accession>
<evidence type="ECO:0000256" key="1">
    <source>
        <dbReference type="ARBA" id="ARBA00023266"/>
    </source>
</evidence>
<comment type="caution">
    <text evidence="3">The sequence shown here is derived from an EMBL/GenBank/DDBJ whole genome shotgun (WGS) entry which is preliminary data.</text>
</comment>
<dbReference type="NCBIfam" id="NF008750">
    <property type="entry name" value="PRK11784.1-2"/>
    <property type="match status" value="1"/>
</dbReference>
<dbReference type="Gene3D" id="3.40.250.10">
    <property type="entry name" value="Rhodanese-like domain"/>
    <property type="match status" value="1"/>
</dbReference>
<feature type="domain" description="Rhodanese" evidence="2">
    <location>
        <begin position="22"/>
        <end position="138"/>
    </location>
</feature>
<dbReference type="NCBIfam" id="TIGR03167">
    <property type="entry name" value="tRNA_sel_U_synt"/>
    <property type="match status" value="1"/>
</dbReference>
<sequence>MTTSRLISFEQAYASPADFDCVIDVRSPAEFAEDHIPGAINCPVLNNEERVRVGTLYKQVSPFEAKKVGAALVAKNIGNHIEQNFLDKPKDWKPLIYCWRGGNRSGSMTHIMAKIGWHAMQLDGGYKGFRRFVNQQLPSLTAAAKWTVLCGETGTGKSRLLQCLESQGAQVIDLEKLAQHRGSVLGKLPENGQPSQKYFETEIWRNLSRFDFNKPIFVEAESKKVGNLRVPDAMMEKMRQSPCIQLQLAMEERIALLRDDYHHFIDDTALLRAQLGCLTDLHGKERIERWSSLAENNQMTELIQQLLSQHYDPAYQKAIARNFELIHQAKSYPIQDKSDTSYQMLAQQLIEEYS</sequence>
<proteinExistence type="predicted"/>
<dbReference type="EMBL" id="JACOFU010000001">
    <property type="protein sequence ID" value="MBC3830130.1"/>
    <property type="molecule type" value="Genomic_DNA"/>
</dbReference>
<dbReference type="PANTHER" id="PTHR30401">
    <property type="entry name" value="TRNA 2-SELENOURIDINE SYNTHASE"/>
    <property type="match status" value="1"/>
</dbReference>
<dbReference type="NCBIfam" id="NF008752">
    <property type="entry name" value="PRK11784.1-4"/>
    <property type="match status" value="1"/>
</dbReference>
<name>A0ABR6XKU4_9BURK</name>
<gene>
    <name evidence="3" type="primary">mnmH</name>
    <name evidence="3" type="ORF">H8K33_01250</name>
</gene>
<organism evidence="3 4">
    <name type="scientific">Undibacterium amnicola</name>
    <dbReference type="NCBI Taxonomy" id="1834038"/>
    <lineage>
        <taxon>Bacteria</taxon>
        <taxon>Pseudomonadati</taxon>
        <taxon>Pseudomonadota</taxon>
        <taxon>Betaproteobacteria</taxon>
        <taxon>Burkholderiales</taxon>
        <taxon>Oxalobacteraceae</taxon>
        <taxon>Undibacterium</taxon>
    </lineage>
</organism>